<reference evidence="1" key="1">
    <citation type="journal article" date="2012" name="Nature">
        <title>The tomato genome sequence provides insights into fleshy fruit evolution.</title>
        <authorList>
            <consortium name="Tomato Genome Consortium"/>
        </authorList>
    </citation>
    <scope>NUCLEOTIDE SEQUENCE [LARGE SCALE GENOMIC DNA]</scope>
    <source>
        <strain evidence="1">cv. Heinz 1706</strain>
    </source>
</reference>
<sequence>MTTKKCLQKIHSESVGKHGDSFLKCDVSRQLFKKYESQHEGLLIIKKINSFPMLHFTTLDALVKYEIYA</sequence>
<protein>
    <submittedName>
        <fullName evidence="1">Uncharacterized protein</fullName>
    </submittedName>
</protein>
<proteinExistence type="predicted"/>
<reference evidence="1" key="2">
    <citation type="submission" date="2019-01" db="UniProtKB">
        <authorList>
            <consortium name="EnsemblPlants"/>
        </authorList>
    </citation>
    <scope>IDENTIFICATION</scope>
    <source>
        <strain evidence="1">cv. Heinz 1706</strain>
    </source>
</reference>
<dbReference type="AlphaFoldDB" id="A0A3Q7EAY2"/>
<name>A0A3Q7EAY2_SOLLC</name>
<dbReference type="InParanoid" id="A0A3Q7EAY2"/>
<dbReference type="Gramene" id="Solyc01g012680.1.1">
    <property type="protein sequence ID" value="Solyc01g012680.1.1.1"/>
    <property type="gene ID" value="Solyc01g012680.1"/>
</dbReference>
<keyword evidence="2" id="KW-1185">Reference proteome</keyword>
<accession>A0A3Q7EAY2</accession>
<evidence type="ECO:0000313" key="1">
    <source>
        <dbReference type="EnsemblPlants" id="Solyc01g012680.1.1.1"/>
    </source>
</evidence>
<dbReference type="PaxDb" id="4081-Solyc01g012680.1.1"/>
<organism evidence="1">
    <name type="scientific">Solanum lycopersicum</name>
    <name type="common">Tomato</name>
    <name type="synonym">Lycopersicon esculentum</name>
    <dbReference type="NCBI Taxonomy" id="4081"/>
    <lineage>
        <taxon>Eukaryota</taxon>
        <taxon>Viridiplantae</taxon>
        <taxon>Streptophyta</taxon>
        <taxon>Embryophyta</taxon>
        <taxon>Tracheophyta</taxon>
        <taxon>Spermatophyta</taxon>
        <taxon>Magnoliopsida</taxon>
        <taxon>eudicotyledons</taxon>
        <taxon>Gunneridae</taxon>
        <taxon>Pentapetalae</taxon>
        <taxon>asterids</taxon>
        <taxon>lamiids</taxon>
        <taxon>Solanales</taxon>
        <taxon>Solanaceae</taxon>
        <taxon>Solanoideae</taxon>
        <taxon>Solaneae</taxon>
        <taxon>Solanum</taxon>
        <taxon>Solanum subgen. Lycopersicon</taxon>
    </lineage>
</organism>
<dbReference type="Proteomes" id="UP000004994">
    <property type="component" value="Chromosome 1"/>
</dbReference>
<evidence type="ECO:0000313" key="2">
    <source>
        <dbReference type="Proteomes" id="UP000004994"/>
    </source>
</evidence>
<dbReference type="EnsemblPlants" id="Solyc01g012680.1.1">
    <property type="protein sequence ID" value="Solyc01g012680.1.1.1"/>
    <property type="gene ID" value="Solyc01g012680.1"/>
</dbReference>